<dbReference type="RefSeq" id="WP_314518853.1">
    <property type="nucleotide sequence ID" value="NZ_JASJOU010000020.1"/>
</dbReference>
<dbReference type="Pfam" id="PF04264">
    <property type="entry name" value="YceI"/>
    <property type="match status" value="1"/>
</dbReference>
<dbReference type="PANTHER" id="PTHR34406:SF1">
    <property type="entry name" value="PROTEIN YCEI"/>
    <property type="match status" value="1"/>
</dbReference>
<dbReference type="SMART" id="SM00867">
    <property type="entry name" value="YceI"/>
    <property type="match status" value="1"/>
</dbReference>
<evidence type="ECO:0000259" key="1">
    <source>
        <dbReference type="SMART" id="SM00867"/>
    </source>
</evidence>
<protein>
    <submittedName>
        <fullName evidence="2">YceI family protein</fullName>
    </submittedName>
</protein>
<sequence>MATTKWISDSAHSELQFKIKHLMISTVTGSIKKFEVMVESHGDDFTNATINFIADVHSIDTNNPEREKHLQAVEFFDSAHFPTITFESTRMERIDEESYKLHGSLVIKGISKSIVIDVEHGGIVEKDRFGNKKVGFTINTKINRHDFGVGPVNPGLGDEIKLYSSIQIVKQM</sequence>
<dbReference type="AlphaFoldDB" id="A0AAE3R939"/>
<proteinExistence type="predicted"/>
<dbReference type="SUPFAM" id="SSF101874">
    <property type="entry name" value="YceI-like"/>
    <property type="match status" value="1"/>
</dbReference>
<dbReference type="InterPro" id="IPR036761">
    <property type="entry name" value="TTHA0802/YceI-like_sf"/>
</dbReference>
<gene>
    <name evidence="2" type="ORF">QNI22_35960</name>
</gene>
<name>A0AAE3R939_9BACT</name>
<dbReference type="EMBL" id="JASJOU010000020">
    <property type="protein sequence ID" value="MDJ1506111.1"/>
    <property type="molecule type" value="Genomic_DNA"/>
</dbReference>
<dbReference type="Gene3D" id="2.40.128.110">
    <property type="entry name" value="Lipid/polyisoprenoid-binding, YceI-like"/>
    <property type="match status" value="1"/>
</dbReference>
<feature type="domain" description="Lipid/polyisoprenoid-binding YceI-like" evidence="1">
    <location>
        <begin position="5"/>
        <end position="169"/>
    </location>
</feature>
<evidence type="ECO:0000313" key="3">
    <source>
        <dbReference type="Proteomes" id="UP001232063"/>
    </source>
</evidence>
<accession>A0AAE3R939</accession>
<dbReference type="Proteomes" id="UP001232063">
    <property type="component" value="Unassembled WGS sequence"/>
</dbReference>
<organism evidence="2 3">
    <name type="scientific">Xanthocytophaga agilis</name>
    <dbReference type="NCBI Taxonomy" id="3048010"/>
    <lineage>
        <taxon>Bacteria</taxon>
        <taxon>Pseudomonadati</taxon>
        <taxon>Bacteroidota</taxon>
        <taxon>Cytophagia</taxon>
        <taxon>Cytophagales</taxon>
        <taxon>Rhodocytophagaceae</taxon>
        <taxon>Xanthocytophaga</taxon>
    </lineage>
</organism>
<dbReference type="InterPro" id="IPR007372">
    <property type="entry name" value="Lipid/polyisoprenoid-bd_YceI"/>
</dbReference>
<keyword evidence="3" id="KW-1185">Reference proteome</keyword>
<comment type="caution">
    <text evidence="2">The sequence shown here is derived from an EMBL/GenBank/DDBJ whole genome shotgun (WGS) entry which is preliminary data.</text>
</comment>
<reference evidence="2" key="1">
    <citation type="submission" date="2023-05" db="EMBL/GenBank/DDBJ databases">
        <authorList>
            <person name="Zhang X."/>
        </authorList>
    </citation>
    <scope>NUCLEOTIDE SEQUENCE</scope>
    <source>
        <strain evidence="2">BD1B2-1</strain>
    </source>
</reference>
<evidence type="ECO:0000313" key="2">
    <source>
        <dbReference type="EMBL" id="MDJ1506111.1"/>
    </source>
</evidence>
<dbReference type="PANTHER" id="PTHR34406">
    <property type="entry name" value="PROTEIN YCEI"/>
    <property type="match status" value="1"/>
</dbReference>